<dbReference type="Pfam" id="PF00109">
    <property type="entry name" value="ketoacyl-synt"/>
    <property type="match status" value="1"/>
</dbReference>
<evidence type="ECO:0000256" key="4">
    <source>
        <dbReference type="SAM" id="MobiDB-lite"/>
    </source>
</evidence>
<evidence type="ECO:0000256" key="1">
    <source>
        <dbReference type="ARBA" id="ARBA00022450"/>
    </source>
</evidence>
<feature type="compositionally biased region" description="Low complexity" evidence="4">
    <location>
        <begin position="1"/>
        <end position="60"/>
    </location>
</feature>
<dbReference type="GO" id="GO:0004312">
    <property type="term" value="F:fatty acid synthase activity"/>
    <property type="evidence" value="ECO:0007669"/>
    <property type="project" value="TreeGrafter"/>
</dbReference>
<feature type="region of interest" description="Disordered" evidence="4">
    <location>
        <begin position="1"/>
        <end position="64"/>
    </location>
</feature>
<dbReference type="Gene3D" id="3.40.366.10">
    <property type="entry name" value="Malonyl-Coenzyme A Acyl Carrier Protein, domain 2"/>
    <property type="match status" value="1"/>
</dbReference>
<evidence type="ECO:0000256" key="3">
    <source>
        <dbReference type="ARBA" id="ARBA00022679"/>
    </source>
</evidence>
<feature type="domain" description="Ketosynthase family 3 (KS3)" evidence="5">
    <location>
        <begin position="64"/>
        <end position="485"/>
    </location>
</feature>
<dbReference type="PANTHER" id="PTHR43775:SF50">
    <property type="entry name" value="HIGHLY REDUCING POLYKETIDE SYNTHASE SRDA"/>
    <property type="match status" value="1"/>
</dbReference>
<dbReference type="SMART" id="SM00825">
    <property type="entry name" value="PKS_KS"/>
    <property type="match status" value="1"/>
</dbReference>
<accession>A0A8H8RWL5</accession>
<keyword evidence="7" id="KW-1185">Reference proteome</keyword>
<organism evidence="6 7">
    <name type="scientific">Lachnellula subtilissima</name>
    <dbReference type="NCBI Taxonomy" id="602034"/>
    <lineage>
        <taxon>Eukaryota</taxon>
        <taxon>Fungi</taxon>
        <taxon>Dikarya</taxon>
        <taxon>Ascomycota</taxon>
        <taxon>Pezizomycotina</taxon>
        <taxon>Leotiomycetes</taxon>
        <taxon>Helotiales</taxon>
        <taxon>Lachnaceae</taxon>
        <taxon>Lachnellula</taxon>
    </lineage>
</organism>
<dbReference type="PROSITE" id="PS52004">
    <property type="entry name" value="KS3_2"/>
    <property type="match status" value="1"/>
</dbReference>
<dbReference type="InterPro" id="IPR032821">
    <property type="entry name" value="PKS_assoc"/>
</dbReference>
<keyword evidence="1" id="KW-0596">Phosphopantetheine</keyword>
<dbReference type="GO" id="GO:0004315">
    <property type="term" value="F:3-oxoacyl-[acyl-carrier-protein] synthase activity"/>
    <property type="evidence" value="ECO:0007669"/>
    <property type="project" value="InterPro"/>
</dbReference>
<dbReference type="CDD" id="cd00833">
    <property type="entry name" value="PKS"/>
    <property type="match status" value="1"/>
</dbReference>
<dbReference type="Pfam" id="PF16197">
    <property type="entry name" value="KAsynt_C_assoc"/>
    <property type="match status" value="1"/>
</dbReference>
<dbReference type="InterPro" id="IPR001227">
    <property type="entry name" value="Ac_transferase_dom_sf"/>
</dbReference>
<proteinExistence type="predicted"/>
<dbReference type="InterPro" id="IPR020841">
    <property type="entry name" value="PKS_Beta-ketoAc_synthase_dom"/>
</dbReference>
<dbReference type="SMART" id="SM00827">
    <property type="entry name" value="PKS_AT"/>
    <property type="match status" value="1"/>
</dbReference>
<dbReference type="EMBL" id="QGMJ01000069">
    <property type="protein sequence ID" value="TVY43287.1"/>
    <property type="molecule type" value="Genomic_DNA"/>
</dbReference>
<evidence type="ECO:0000313" key="7">
    <source>
        <dbReference type="Proteomes" id="UP000462212"/>
    </source>
</evidence>
<dbReference type="AlphaFoldDB" id="A0A8H8RWL5"/>
<dbReference type="InterPro" id="IPR016039">
    <property type="entry name" value="Thiolase-like"/>
</dbReference>
<keyword evidence="2" id="KW-0597">Phosphoprotein</keyword>
<dbReference type="Gene3D" id="3.40.47.10">
    <property type="match status" value="1"/>
</dbReference>
<dbReference type="GO" id="GO:0006633">
    <property type="term" value="P:fatty acid biosynthetic process"/>
    <property type="evidence" value="ECO:0007669"/>
    <property type="project" value="InterPro"/>
</dbReference>
<evidence type="ECO:0000256" key="2">
    <source>
        <dbReference type="ARBA" id="ARBA00022553"/>
    </source>
</evidence>
<dbReference type="SUPFAM" id="SSF52151">
    <property type="entry name" value="FabD/lysophospholipase-like"/>
    <property type="match status" value="1"/>
</dbReference>
<dbReference type="InterPro" id="IPR018201">
    <property type="entry name" value="Ketoacyl_synth_AS"/>
</dbReference>
<dbReference type="InterPro" id="IPR014030">
    <property type="entry name" value="Ketoacyl_synth_N"/>
</dbReference>
<dbReference type="InterPro" id="IPR050091">
    <property type="entry name" value="PKS_NRPS_Biosynth_Enz"/>
</dbReference>
<dbReference type="PROSITE" id="PS00606">
    <property type="entry name" value="KS3_1"/>
    <property type="match status" value="1"/>
</dbReference>
<dbReference type="Proteomes" id="UP000462212">
    <property type="component" value="Unassembled WGS sequence"/>
</dbReference>
<evidence type="ECO:0000259" key="5">
    <source>
        <dbReference type="PROSITE" id="PS52004"/>
    </source>
</evidence>
<dbReference type="Pfam" id="PF00698">
    <property type="entry name" value="Acyl_transf_1"/>
    <property type="match status" value="1"/>
</dbReference>
<dbReference type="OrthoDB" id="329835at2759"/>
<sequence length="887" mass="95070">MAEKLTGTNGTNGTNDTNGFYNSNGVNGVHNSNGINTPNGHNNSNGNGAKSSSETDVSESSQEEDPICIVGMACRLPGGIRSPSDLWEFLSCNKSAQGKVPKERFNINAFYHPDGSRAGVMDADGGYFLQEDVRQFENSFFGINNLEATYMDPQQRKLLEVVFECFESAGVSMDQISGTNTGVYVGNFTVDYLTMQARDPDYMHRYNATGSGTAIMSNRVSHVFNLHGPSFTTDTACSSSIYCLHNAVNAIKNGECDGAIVAAANLITAPEQHLGTMKGGVLSPTSTCHTFDASADGYGRAEAVNAIYLKPLSSALKDGNKIWSVVRGTAINSNGRTSGITLPSAKLQEAVIRKAYSGADLSFDDTDYIECHGTGTAVGDPIEVDGLQSCFGPRKWPLVIGSVKANLGHSEAASGLTSLIKVALALDKGKIPPTYGVKNLNPKIHLEKANMRIAMDLGEWPRDIRRASINSFGYGGANAHAIVESLESYLDEIHEVAPIESACTAQVLVLPLSAASKPSLETRLKQTEEIIQRGDGDLVKSLAFTLSQKSPGMSIKKFVLAKVRADGLSELVPPDSPEIVDAKSAGLPFSFIFTGQGAQYPEMGKQLLQTSEPFLRTIRALDGILKSLPKETSPEWTLEQTLLDSPLTSQINLVTRSQPICTAIQIGIVDLLRSWGVTPEAVVGHSSGEIAAAFSAGLLNAKEAILAAYFEAMLLGSSSQGEPWSLLEWVPIGLSNLLKSRTCGGNGSEEGVEILLAELQKNNLFARKLQTGGKAYHSHLVKEIGPLYESLLAPHLDGNSTLRGPAVTMFSSVGYESGKYLYLAKQARKAKYWRDNLENPVQFSSALQDLIGEGKTHLVEIGPHPALKGPVQHVRASIKVDKKGPPI</sequence>
<name>A0A8H8RWL5_9HELO</name>
<reference evidence="6 7" key="1">
    <citation type="submission" date="2018-05" db="EMBL/GenBank/DDBJ databases">
        <title>Genome sequencing and assembly of the regulated plant pathogen Lachnellula willkommii and related sister species for the development of diagnostic species identification markers.</title>
        <authorList>
            <person name="Giroux E."/>
            <person name="Bilodeau G."/>
        </authorList>
    </citation>
    <scope>NUCLEOTIDE SEQUENCE [LARGE SCALE GENOMIC DNA]</scope>
    <source>
        <strain evidence="6 7">CBS 197.66</strain>
    </source>
</reference>
<dbReference type="InterPro" id="IPR016035">
    <property type="entry name" value="Acyl_Trfase/lysoPLipase"/>
</dbReference>
<dbReference type="InterPro" id="IPR014043">
    <property type="entry name" value="Acyl_transferase_dom"/>
</dbReference>
<dbReference type="InterPro" id="IPR014031">
    <property type="entry name" value="Ketoacyl_synth_C"/>
</dbReference>
<gene>
    <name evidence="6" type="primary">DEP5</name>
    <name evidence="6" type="ORF">LSUB1_G001572</name>
</gene>
<comment type="caution">
    <text evidence="6">The sequence shown here is derived from an EMBL/GenBank/DDBJ whole genome shotgun (WGS) entry which is preliminary data.</text>
</comment>
<dbReference type="GO" id="GO:0044550">
    <property type="term" value="P:secondary metabolite biosynthetic process"/>
    <property type="evidence" value="ECO:0007669"/>
    <property type="project" value="TreeGrafter"/>
</dbReference>
<dbReference type="PANTHER" id="PTHR43775">
    <property type="entry name" value="FATTY ACID SYNTHASE"/>
    <property type="match status" value="1"/>
</dbReference>
<protein>
    <submittedName>
        <fullName evidence="6">Reducing polyketide synthase</fullName>
    </submittedName>
</protein>
<dbReference type="Pfam" id="PF02801">
    <property type="entry name" value="Ketoacyl-synt_C"/>
    <property type="match status" value="1"/>
</dbReference>
<evidence type="ECO:0000313" key="6">
    <source>
        <dbReference type="EMBL" id="TVY43287.1"/>
    </source>
</evidence>
<keyword evidence="3" id="KW-0808">Transferase</keyword>
<dbReference type="SUPFAM" id="SSF53901">
    <property type="entry name" value="Thiolase-like"/>
    <property type="match status" value="1"/>
</dbReference>